<protein>
    <submittedName>
        <fullName evidence="3">Transposase</fullName>
    </submittedName>
</protein>
<feature type="domain" description="Transposase IS701-like DDE" evidence="2">
    <location>
        <begin position="83"/>
        <end position="293"/>
    </location>
</feature>
<organism evidence="3 4">
    <name type="scientific">Streptomyces salinarius</name>
    <dbReference type="NCBI Taxonomy" id="2762598"/>
    <lineage>
        <taxon>Bacteria</taxon>
        <taxon>Bacillati</taxon>
        <taxon>Actinomycetota</taxon>
        <taxon>Actinomycetes</taxon>
        <taxon>Kitasatosporales</taxon>
        <taxon>Streptomycetaceae</taxon>
        <taxon>Streptomyces</taxon>
    </lineage>
</organism>
<reference evidence="3 4" key="1">
    <citation type="submission" date="2024-07" db="EMBL/GenBank/DDBJ databases">
        <title>Whole genome sequencing of Prodigiosin pigment-producing Streptomyces salinarius isolated from rhizosphere soil of Arachis hypogaea.</title>
        <authorList>
            <person name="Vidhya A."/>
            <person name="Ramya S."/>
        </authorList>
    </citation>
    <scope>NUCLEOTIDE SEQUENCE [LARGE SCALE GENOMIC DNA]</scope>
    <source>
        <strain evidence="3 4">VRMG2420</strain>
    </source>
</reference>
<dbReference type="InterPro" id="IPR039365">
    <property type="entry name" value="IS701-like"/>
</dbReference>
<comment type="caution">
    <text evidence="3">The sequence shown here is derived from an EMBL/GenBank/DDBJ whole genome shotgun (WGS) entry which is preliminary data.</text>
</comment>
<accession>A0ABW8BK45</accession>
<proteinExistence type="predicted"/>
<dbReference type="InterPro" id="IPR038721">
    <property type="entry name" value="IS701-like_DDE_dom"/>
</dbReference>
<dbReference type="Pfam" id="PF13546">
    <property type="entry name" value="DDE_5"/>
    <property type="match status" value="1"/>
</dbReference>
<dbReference type="Proteomes" id="UP001614264">
    <property type="component" value="Unassembled WGS sequence"/>
</dbReference>
<gene>
    <name evidence="3" type="ORF">AB4829_33090</name>
</gene>
<evidence type="ECO:0000313" key="4">
    <source>
        <dbReference type="Proteomes" id="UP001614264"/>
    </source>
</evidence>
<name>A0ABW8BK45_9ACTN</name>
<dbReference type="PANTHER" id="PTHR33627">
    <property type="entry name" value="TRANSPOSASE"/>
    <property type="match status" value="1"/>
</dbReference>
<evidence type="ECO:0000256" key="1">
    <source>
        <dbReference type="SAM" id="MobiDB-lite"/>
    </source>
</evidence>
<feature type="compositionally biased region" description="Basic and acidic residues" evidence="1">
    <location>
        <begin position="449"/>
        <end position="460"/>
    </location>
</feature>
<sequence>MTGRVAFREPAPAPGAPIAPGAARKTPGTARIAPGPRTAPVVGAVAALLAEGDFRPAVFDDPDGPGGGAGDDLVGELCRRVLGPLARSDQRRSGELYIRGLLAATGRKSIRNIAAQTGVPADAQRLHHFISDSTWRWRPVRAALAHHVGALAPPLAWVVHTATLPRAGRGGVGVEQFTDPRTGRRVNARCAVGLWAVTAHGACPVDWILRLTPRWLDDPVLRARARLPADAAAVDAVAAGLDMVRATAATAGPHRAPVLLDARHAPAGRVAARLQAGGFPYLLRITASHPLTPLAADGRDAARVVTARHLAAGPAAGAYGRVRPPGAADGPYDVVRVPCRAYDTPPGPRRRQLLLARRDPYHPERTAYWLTDLTTLPSAALLRLAAAPDGIDRDVSVTGRRHGLHDFDGRTFAGWHRHITLASAAHAAALLLDRRPAVAGPPPPPAPTRRGERSLPRKRP</sequence>
<evidence type="ECO:0000259" key="2">
    <source>
        <dbReference type="Pfam" id="PF13546"/>
    </source>
</evidence>
<feature type="region of interest" description="Disordered" evidence="1">
    <location>
        <begin position="434"/>
        <end position="460"/>
    </location>
</feature>
<evidence type="ECO:0000313" key="3">
    <source>
        <dbReference type="EMBL" id="MFI7875415.1"/>
    </source>
</evidence>
<dbReference type="EMBL" id="JBITPR010000060">
    <property type="protein sequence ID" value="MFI7875415.1"/>
    <property type="molecule type" value="Genomic_DNA"/>
</dbReference>
<feature type="region of interest" description="Disordered" evidence="1">
    <location>
        <begin position="1"/>
        <end position="35"/>
    </location>
</feature>
<keyword evidence="4" id="KW-1185">Reference proteome</keyword>
<dbReference type="RefSeq" id="WP_399594731.1">
    <property type="nucleotide sequence ID" value="NZ_JBITPR010000060.1"/>
</dbReference>
<dbReference type="PANTHER" id="PTHR33627:SF1">
    <property type="entry name" value="TRANSPOSASE"/>
    <property type="match status" value="1"/>
</dbReference>